<organism evidence="2 3">
    <name type="scientific">Tessaracoccus antarcticus</name>
    <dbReference type="NCBI Taxonomy" id="2479848"/>
    <lineage>
        <taxon>Bacteria</taxon>
        <taxon>Bacillati</taxon>
        <taxon>Actinomycetota</taxon>
        <taxon>Actinomycetes</taxon>
        <taxon>Propionibacteriales</taxon>
        <taxon>Propionibacteriaceae</taxon>
        <taxon>Tessaracoccus</taxon>
    </lineage>
</organism>
<dbReference type="RefSeq" id="WP_121901610.1">
    <property type="nucleotide sequence ID" value="NZ_REFW01000002.1"/>
</dbReference>
<evidence type="ECO:0000313" key="2">
    <source>
        <dbReference type="EMBL" id="RMB60130.1"/>
    </source>
</evidence>
<name>A0A3M0G529_9ACTN</name>
<evidence type="ECO:0000313" key="3">
    <source>
        <dbReference type="Proteomes" id="UP000275256"/>
    </source>
</evidence>
<accession>A0A3M0G529</accession>
<dbReference type="Proteomes" id="UP000275256">
    <property type="component" value="Unassembled WGS sequence"/>
</dbReference>
<proteinExistence type="predicted"/>
<dbReference type="PANTHER" id="PTHR43058:SF1">
    <property type="entry name" value="DUF427 DOMAIN-CONTAINING PROTEIN"/>
    <property type="match status" value="1"/>
</dbReference>
<dbReference type="InterPro" id="IPR038694">
    <property type="entry name" value="DUF427_sf"/>
</dbReference>
<dbReference type="AlphaFoldDB" id="A0A3M0G529"/>
<dbReference type="Pfam" id="PF04248">
    <property type="entry name" value="NTP_transf_9"/>
    <property type="match status" value="1"/>
</dbReference>
<dbReference type="EMBL" id="REFW01000002">
    <property type="protein sequence ID" value="RMB60130.1"/>
    <property type="molecule type" value="Genomic_DNA"/>
</dbReference>
<dbReference type="OrthoDB" id="285364at2"/>
<dbReference type="InterPro" id="IPR007361">
    <property type="entry name" value="DUF427"/>
</dbReference>
<gene>
    <name evidence="2" type="ORF">EAX62_10575</name>
</gene>
<sequence>MTSRRRDVALPGQESVWDFPRPPALRPSADLVEVRFADQLIATTTSSLQVLETSHPPTYYIPRDAFADGVLVPVQGSTHCEFKGRADYFDVVVGDRVACRAAWHYPHPDPKYTAILDHVAVMPAMMDSCHVDGELVRPQDGQFYGGWITSKVSGPFKGSPGTMGW</sequence>
<feature type="domain" description="DUF427" evidence="1">
    <location>
        <begin position="32"/>
        <end position="123"/>
    </location>
</feature>
<dbReference type="PANTHER" id="PTHR43058">
    <property type="entry name" value="SLR0655 PROTEIN"/>
    <property type="match status" value="1"/>
</dbReference>
<reference evidence="2 3" key="1">
    <citation type="submission" date="2018-10" db="EMBL/GenBank/DDBJ databases">
        <title>Tessaracoccus antarcticuss sp. nov., isolated from sediment.</title>
        <authorList>
            <person name="Zhou L.Y."/>
            <person name="Du Z.J."/>
        </authorList>
    </citation>
    <scope>NUCLEOTIDE SEQUENCE [LARGE SCALE GENOMIC DNA]</scope>
    <source>
        <strain evidence="2 3">JDX10</strain>
    </source>
</reference>
<evidence type="ECO:0000259" key="1">
    <source>
        <dbReference type="Pfam" id="PF04248"/>
    </source>
</evidence>
<comment type="caution">
    <text evidence="2">The sequence shown here is derived from an EMBL/GenBank/DDBJ whole genome shotgun (WGS) entry which is preliminary data.</text>
</comment>
<dbReference type="Gene3D" id="2.170.150.40">
    <property type="entry name" value="Domain of unknown function (DUF427)"/>
    <property type="match status" value="1"/>
</dbReference>
<protein>
    <submittedName>
        <fullName evidence="2">DUF427 domain-containing protein</fullName>
    </submittedName>
</protein>
<keyword evidence="3" id="KW-1185">Reference proteome</keyword>